<sequence length="329" mass="36381">MAAATSNPRETKGCFHKVCIIQGRLDNKLAIVTGASAGIGEATTAELARRGATVIMACRNRERAEAAKRRILDRYGASNPMCMKKNVGNSTVSASLRPVRSEQLQTELLNLGDLQSVRNFADRFMLNHETLDYLINNAGTMNSTYSITVDGHERVMGVNYLGHFLLTELLLPLLKKAAPSRIIFLSSMAHRWGRLYKPNLHIPPANYNEMSSYEQSKLAVTMYAAELGRTLAPCGVTAISLHPGMVRTGTARNSSILIMKLLSPLLLPFTINSWKGAQTTMYAVLTNNLVPGAYYENCKIERPHPLAANTVECRWLCDKSRELVGLQQR</sequence>
<dbReference type="SUPFAM" id="SSF51735">
    <property type="entry name" value="NAD(P)-binding Rossmann-fold domains"/>
    <property type="match status" value="1"/>
</dbReference>
<organism evidence="2 3">
    <name type="scientific">Calicophoron daubneyi</name>
    <name type="common">Rumen fluke</name>
    <name type="synonym">Paramphistomum daubneyi</name>
    <dbReference type="NCBI Taxonomy" id="300641"/>
    <lineage>
        <taxon>Eukaryota</taxon>
        <taxon>Metazoa</taxon>
        <taxon>Spiralia</taxon>
        <taxon>Lophotrochozoa</taxon>
        <taxon>Platyhelminthes</taxon>
        <taxon>Trematoda</taxon>
        <taxon>Digenea</taxon>
        <taxon>Plagiorchiida</taxon>
        <taxon>Pronocephalata</taxon>
        <taxon>Paramphistomoidea</taxon>
        <taxon>Paramphistomidae</taxon>
        <taxon>Calicophoron</taxon>
    </lineage>
</organism>
<evidence type="ECO:0000313" key="3">
    <source>
        <dbReference type="Proteomes" id="UP001497525"/>
    </source>
</evidence>
<dbReference type="PANTHER" id="PTHR43157">
    <property type="entry name" value="PHOSPHATIDYLINOSITOL-GLYCAN BIOSYNTHESIS CLASS F PROTEIN-RELATED"/>
    <property type="match status" value="1"/>
</dbReference>
<dbReference type="Pfam" id="PF00106">
    <property type="entry name" value="adh_short"/>
    <property type="match status" value="2"/>
</dbReference>
<proteinExistence type="predicted"/>
<dbReference type="InterPro" id="IPR002347">
    <property type="entry name" value="SDR_fam"/>
</dbReference>
<dbReference type="AlphaFoldDB" id="A0AAV2TKS7"/>
<evidence type="ECO:0000256" key="1">
    <source>
        <dbReference type="ARBA" id="ARBA00023002"/>
    </source>
</evidence>
<accession>A0AAV2TKS7</accession>
<dbReference type="PRINTS" id="PR00081">
    <property type="entry name" value="GDHRDH"/>
</dbReference>
<dbReference type="GO" id="GO:0016491">
    <property type="term" value="F:oxidoreductase activity"/>
    <property type="evidence" value="ECO:0007669"/>
    <property type="project" value="UniProtKB-KW"/>
</dbReference>
<dbReference type="PANTHER" id="PTHR43157:SF31">
    <property type="entry name" value="PHOSPHATIDYLINOSITOL-GLYCAN BIOSYNTHESIS CLASS F PROTEIN"/>
    <property type="match status" value="1"/>
</dbReference>
<dbReference type="InterPro" id="IPR036291">
    <property type="entry name" value="NAD(P)-bd_dom_sf"/>
</dbReference>
<gene>
    <name evidence="2" type="ORF">CDAUBV1_LOCUS12313</name>
</gene>
<keyword evidence="1" id="KW-0560">Oxidoreductase</keyword>
<dbReference type="Gene3D" id="3.40.50.720">
    <property type="entry name" value="NAD(P)-binding Rossmann-like Domain"/>
    <property type="match status" value="1"/>
</dbReference>
<reference evidence="2" key="1">
    <citation type="submission" date="2024-06" db="EMBL/GenBank/DDBJ databases">
        <authorList>
            <person name="Liu X."/>
            <person name="Lenzi L."/>
            <person name="Haldenby T S."/>
            <person name="Uol C."/>
        </authorList>
    </citation>
    <scope>NUCLEOTIDE SEQUENCE</scope>
</reference>
<evidence type="ECO:0008006" key="4">
    <source>
        <dbReference type="Google" id="ProtNLM"/>
    </source>
</evidence>
<dbReference type="Proteomes" id="UP001497525">
    <property type="component" value="Unassembled WGS sequence"/>
</dbReference>
<dbReference type="EMBL" id="CAXLJL010000445">
    <property type="protein sequence ID" value="CAL5137825.1"/>
    <property type="molecule type" value="Genomic_DNA"/>
</dbReference>
<name>A0AAV2TKS7_CALDB</name>
<protein>
    <recommendedName>
        <fullName evidence="4">Retinol dehydrogenase 12</fullName>
    </recommendedName>
</protein>
<comment type="caution">
    <text evidence="2">The sequence shown here is derived from an EMBL/GenBank/DDBJ whole genome shotgun (WGS) entry which is preliminary data.</text>
</comment>
<evidence type="ECO:0000313" key="2">
    <source>
        <dbReference type="EMBL" id="CAL5137825.1"/>
    </source>
</evidence>